<evidence type="ECO:0000313" key="2">
    <source>
        <dbReference type="Proteomes" id="UP001497700"/>
    </source>
</evidence>
<proteinExistence type="predicted"/>
<gene>
    <name evidence="1" type="ORF">F4820DRAFT_31656</name>
</gene>
<evidence type="ECO:0000313" key="1">
    <source>
        <dbReference type="EMBL" id="KAI4869407.1"/>
    </source>
</evidence>
<dbReference type="Proteomes" id="UP001497700">
    <property type="component" value="Unassembled WGS sequence"/>
</dbReference>
<organism evidence="1 2">
    <name type="scientific">Hypoxylon rubiginosum</name>
    <dbReference type="NCBI Taxonomy" id="110542"/>
    <lineage>
        <taxon>Eukaryota</taxon>
        <taxon>Fungi</taxon>
        <taxon>Dikarya</taxon>
        <taxon>Ascomycota</taxon>
        <taxon>Pezizomycotina</taxon>
        <taxon>Sordariomycetes</taxon>
        <taxon>Xylariomycetidae</taxon>
        <taxon>Xylariales</taxon>
        <taxon>Hypoxylaceae</taxon>
        <taxon>Hypoxylon</taxon>
    </lineage>
</organism>
<protein>
    <submittedName>
        <fullName evidence="1">Uncharacterized protein</fullName>
    </submittedName>
</protein>
<reference evidence="1 2" key="1">
    <citation type="journal article" date="2022" name="New Phytol.">
        <title>Ecological generalism drives hyperdiversity of secondary metabolite gene clusters in xylarialean endophytes.</title>
        <authorList>
            <person name="Franco M.E.E."/>
            <person name="Wisecaver J.H."/>
            <person name="Arnold A.E."/>
            <person name="Ju Y.M."/>
            <person name="Slot J.C."/>
            <person name="Ahrendt S."/>
            <person name="Moore L.P."/>
            <person name="Eastman K.E."/>
            <person name="Scott K."/>
            <person name="Konkel Z."/>
            <person name="Mondo S.J."/>
            <person name="Kuo A."/>
            <person name="Hayes R.D."/>
            <person name="Haridas S."/>
            <person name="Andreopoulos B."/>
            <person name="Riley R."/>
            <person name="LaButti K."/>
            <person name="Pangilinan J."/>
            <person name="Lipzen A."/>
            <person name="Amirebrahimi M."/>
            <person name="Yan J."/>
            <person name="Adam C."/>
            <person name="Keymanesh K."/>
            <person name="Ng V."/>
            <person name="Louie K."/>
            <person name="Northen T."/>
            <person name="Drula E."/>
            <person name="Henrissat B."/>
            <person name="Hsieh H.M."/>
            <person name="Youens-Clark K."/>
            <person name="Lutzoni F."/>
            <person name="Miadlikowska J."/>
            <person name="Eastwood D.C."/>
            <person name="Hamelin R.C."/>
            <person name="Grigoriev I.V."/>
            <person name="U'Ren J.M."/>
        </authorList>
    </citation>
    <scope>NUCLEOTIDE SEQUENCE [LARGE SCALE GENOMIC DNA]</scope>
    <source>
        <strain evidence="1 2">CBS 119005</strain>
    </source>
</reference>
<comment type="caution">
    <text evidence="1">The sequence shown here is derived from an EMBL/GenBank/DDBJ whole genome shotgun (WGS) entry which is preliminary data.</text>
</comment>
<dbReference type="EMBL" id="MU393431">
    <property type="protein sequence ID" value="KAI4869407.1"/>
    <property type="molecule type" value="Genomic_DNA"/>
</dbReference>
<keyword evidence="2" id="KW-1185">Reference proteome</keyword>
<sequence length="110" mass="13138">MVIESRRVNHRDMGSLERFFDDYVHDDEWGLELFQMYSVAHLPELMEAVSRLVKGGTEQFMASHHTFAPETSLEYVRKVRAYYMHDMAVNIFYCKPERRGYLMLNQPDQK</sequence>
<name>A0ACB9ZCC4_9PEZI</name>
<accession>A0ACB9ZCC4</accession>